<keyword evidence="10" id="KW-1185">Reference proteome</keyword>
<dbReference type="InterPro" id="IPR025857">
    <property type="entry name" value="MacB_PCD"/>
</dbReference>
<organism evidence="9 10">
    <name type="scientific">Endozoicomonas elysicola</name>
    <dbReference type="NCBI Taxonomy" id="305900"/>
    <lineage>
        <taxon>Bacteria</taxon>
        <taxon>Pseudomonadati</taxon>
        <taxon>Pseudomonadota</taxon>
        <taxon>Gammaproteobacteria</taxon>
        <taxon>Oceanospirillales</taxon>
        <taxon>Endozoicomonadaceae</taxon>
        <taxon>Endozoicomonas</taxon>
    </lineage>
</organism>
<dbReference type="Proteomes" id="UP000027997">
    <property type="component" value="Unassembled WGS sequence"/>
</dbReference>
<keyword evidence="4 6" id="KW-1133">Transmembrane helix</keyword>
<protein>
    <recommendedName>
        <fullName evidence="11">ABC transporter permease</fullName>
    </recommendedName>
</protein>
<proteinExistence type="predicted"/>
<feature type="transmembrane region" description="Helical" evidence="6">
    <location>
        <begin position="312"/>
        <end position="338"/>
    </location>
</feature>
<evidence type="ECO:0000256" key="5">
    <source>
        <dbReference type="ARBA" id="ARBA00023136"/>
    </source>
</evidence>
<dbReference type="AlphaFoldDB" id="A0A081KAK8"/>
<dbReference type="InterPro" id="IPR051125">
    <property type="entry name" value="ABC-4/HrtB_transporter"/>
</dbReference>
<comment type="subcellular location">
    <subcellularLocation>
        <location evidence="1">Cell membrane</location>
        <topology evidence="1">Multi-pass membrane protein</topology>
    </subcellularLocation>
</comment>
<feature type="domain" description="MacB-like periplasmic core" evidence="8">
    <location>
        <begin position="18"/>
        <end position="240"/>
    </location>
</feature>
<dbReference type="eggNOG" id="COG0577">
    <property type="taxonomic scope" value="Bacteria"/>
</dbReference>
<dbReference type="PANTHER" id="PTHR43738">
    <property type="entry name" value="ABC TRANSPORTER, MEMBRANE PROTEIN"/>
    <property type="match status" value="1"/>
</dbReference>
<evidence type="ECO:0000256" key="3">
    <source>
        <dbReference type="ARBA" id="ARBA00022692"/>
    </source>
</evidence>
<dbReference type="EMBL" id="JOJP01000001">
    <property type="protein sequence ID" value="KEI71184.1"/>
    <property type="molecule type" value="Genomic_DNA"/>
</dbReference>
<dbReference type="Pfam" id="PF02687">
    <property type="entry name" value="FtsX"/>
    <property type="match status" value="1"/>
</dbReference>
<evidence type="ECO:0000259" key="8">
    <source>
        <dbReference type="Pfam" id="PF12704"/>
    </source>
</evidence>
<dbReference type="STRING" id="305900.GV64_10905"/>
<evidence type="ECO:0000313" key="10">
    <source>
        <dbReference type="Proteomes" id="UP000027997"/>
    </source>
</evidence>
<feature type="transmembrane region" description="Helical" evidence="6">
    <location>
        <begin position="358"/>
        <end position="378"/>
    </location>
</feature>
<keyword evidence="2" id="KW-1003">Cell membrane</keyword>
<evidence type="ECO:0008006" key="11">
    <source>
        <dbReference type="Google" id="ProtNLM"/>
    </source>
</evidence>
<feature type="transmembrane region" description="Helical" evidence="6">
    <location>
        <begin position="268"/>
        <end position="292"/>
    </location>
</feature>
<dbReference type="PANTHER" id="PTHR43738:SF2">
    <property type="entry name" value="ABC TRANSPORTER PERMEASE"/>
    <property type="match status" value="1"/>
</dbReference>
<sequence length="387" mass="43138">MVIMKIMRKSLGQRAGRSTISILALAFSVALLLVISHIHEAVRSYARQVSSEADLIVGAPSQPVHLVLYSLFRIGPPPRVIPWEVYEDIAGLKEAEWVAPVSTNESHRGYTVTGSTGRYMDTLKLKAVNFIGSSGAGTVFRNDLSAFIGSELAEEYHPGETLTIANGFSPSLKDEYQTPFIIQGVLMETGTSLDNNILIPIEGLRKTRKAHGIKSDYINFILIKLKHRQSLFKVQQALKSKYQVPLEVVIPALELEKLGHYERMLNNVFMAMSFIIVLLSLMMIFFNLSAGFAERKQEVELLRMVGARPWQLAGLTLAEPVLQIIFALFSGVVLYKVSTLFLGGWIPVVNSIALPVGHLFWLLLLFLLGFLIACLPAWRMYGFSKRT</sequence>
<keyword evidence="5 6" id="KW-0472">Membrane</keyword>
<dbReference type="InterPro" id="IPR003838">
    <property type="entry name" value="ABC3_permease_C"/>
</dbReference>
<reference evidence="9 10" key="1">
    <citation type="submission" date="2014-06" db="EMBL/GenBank/DDBJ databases">
        <title>Whole Genome Sequences of Three Symbiotic Endozoicomonas Bacteria.</title>
        <authorList>
            <person name="Neave M.J."/>
            <person name="Apprill A."/>
            <person name="Voolstra C.R."/>
        </authorList>
    </citation>
    <scope>NUCLEOTIDE SEQUENCE [LARGE SCALE GENOMIC DNA]</scope>
    <source>
        <strain evidence="9 10">DSM 22380</strain>
    </source>
</reference>
<evidence type="ECO:0000259" key="7">
    <source>
        <dbReference type="Pfam" id="PF02687"/>
    </source>
</evidence>
<dbReference type="GO" id="GO:0005886">
    <property type="term" value="C:plasma membrane"/>
    <property type="evidence" value="ECO:0007669"/>
    <property type="project" value="UniProtKB-SubCell"/>
</dbReference>
<accession>A0A081KAK8</accession>
<dbReference type="RefSeq" id="WP_020582743.1">
    <property type="nucleotide sequence ID" value="NZ_JOJP01000001.1"/>
</dbReference>
<comment type="caution">
    <text evidence="9">The sequence shown here is derived from an EMBL/GenBank/DDBJ whole genome shotgun (WGS) entry which is preliminary data.</text>
</comment>
<evidence type="ECO:0000256" key="6">
    <source>
        <dbReference type="SAM" id="Phobius"/>
    </source>
</evidence>
<evidence type="ECO:0000256" key="1">
    <source>
        <dbReference type="ARBA" id="ARBA00004651"/>
    </source>
</evidence>
<evidence type="ECO:0000313" key="9">
    <source>
        <dbReference type="EMBL" id="KEI71184.1"/>
    </source>
</evidence>
<keyword evidence="3 6" id="KW-0812">Transmembrane</keyword>
<name>A0A081KAK8_9GAMM</name>
<gene>
    <name evidence="9" type="ORF">GV64_10905</name>
</gene>
<evidence type="ECO:0000256" key="4">
    <source>
        <dbReference type="ARBA" id="ARBA00022989"/>
    </source>
</evidence>
<dbReference type="Pfam" id="PF12704">
    <property type="entry name" value="MacB_PCD"/>
    <property type="match status" value="1"/>
</dbReference>
<feature type="domain" description="ABC3 transporter permease C-terminal" evidence="7">
    <location>
        <begin position="271"/>
        <end position="381"/>
    </location>
</feature>
<evidence type="ECO:0000256" key="2">
    <source>
        <dbReference type="ARBA" id="ARBA00022475"/>
    </source>
</evidence>